<dbReference type="InterPro" id="IPR005754">
    <property type="entry name" value="Sortase"/>
</dbReference>
<evidence type="ECO:0000313" key="3">
    <source>
        <dbReference type="EMBL" id="MCU6761429.1"/>
    </source>
</evidence>
<protein>
    <submittedName>
        <fullName evidence="3">Class C sortase</fullName>
    </submittedName>
</protein>
<sequence>MMKHQKRKWMLLLCIAAGLAVLNYPFLSQLVNQRTQSTVITTYKTKLSNLTEAETKSFIQKAADYNQKLADSQTTLLDAFSKSEDADASYEELLNPDGSGIMAYVEIPAIKVSLPVYHGTSARVLEAGAGHLEGSSLPVGGKSTHAVISAHNGLPSKLLFTDLDQLQKKDQFSLFVLGEELLYEVDQIRIVEPEDTNELKIEKGKDYVTLVTCTPYGVNSHRYLVRGHRIPLEEKQDTDRQTQGKRETGQLVLLVSLAGLIGTVVFLYLPKRKKR</sequence>
<keyword evidence="2" id="KW-0812">Transmembrane</keyword>
<keyword evidence="4" id="KW-1185">Reference proteome</keyword>
<dbReference type="Gene3D" id="2.40.260.10">
    <property type="entry name" value="Sortase"/>
    <property type="match status" value="1"/>
</dbReference>
<dbReference type="CDD" id="cd05827">
    <property type="entry name" value="Sortase_C"/>
    <property type="match status" value="1"/>
</dbReference>
<name>A0ABT2TIU2_9FIRM</name>
<dbReference type="SUPFAM" id="SSF63817">
    <property type="entry name" value="Sortase"/>
    <property type="match status" value="1"/>
</dbReference>
<dbReference type="RefSeq" id="WP_262590653.1">
    <property type="nucleotide sequence ID" value="NZ_JAOQJQ010000001.1"/>
</dbReference>
<organism evidence="3 4">
    <name type="scientific">Brotonthovivens ammoniilytica</name>
    <dbReference type="NCBI Taxonomy" id="2981725"/>
    <lineage>
        <taxon>Bacteria</taxon>
        <taxon>Bacillati</taxon>
        <taxon>Bacillota</taxon>
        <taxon>Clostridia</taxon>
        <taxon>Lachnospirales</taxon>
        <taxon>Lachnospiraceae</taxon>
        <taxon>Brotonthovivens</taxon>
    </lineage>
</organism>
<dbReference type="InterPro" id="IPR042002">
    <property type="entry name" value="Sortase_C"/>
</dbReference>
<gene>
    <name evidence="3" type="ORF">OCV88_03620</name>
</gene>
<dbReference type="NCBIfam" id="TIGR01076">
    <property type="entry name" value="sortase_fam"/>
    <property type="match status" value="1"/>
</dbReference>
<keyword evidence="1" id="KW-0378">Hydrolase</keyword>
<accession>A0ABT2TIU2</accession>
<evidence type="ECO:0000256" key="2">
    <source>
        <dbReference type="SAM" id="Phobius"/>
    </source>
</evidence>
<reference evidence="3 4" key="1">
    <citation type="journal article" date="2021" name="ISME Commun">
        <title>Automated analysis of genomic sequences facilitates high-throughput and comprehensive description of bacteria.</title>
        <authorList>
            <person name="Hitch T.C.A."/>
        </authorList>
    </citation>
    <scope>NUCLEOTIDE SEQUENCE [LARGE SCALE GENOMIC DNA]</scope>
    <source>
        <strain evidence="3 4">Sanger_109</strain>
    </source>
</reference>
<keyword evidence="2" id="KW-1133">Transmembrane helix</keyword>
<evidence type="ECO:0000313" key="4">
    <source>
        <dbReference type="Proteomes" id="UP001652442"/>
    </source>
</evidence>
<evidence type="ECO:0000256" key="1">
    <source>
        <dbReference type="ARBA" id="ARBA00022801"/>
    </source>
</evidence>
<dbReference type="InterPro" id="IPR023365">
    <property type="entry name" value="Sortase_dom-sf"/>
</dbReference>
<feature type="transmembrane region" description="Helical" evidence="2">
    <location>
        <begin position="251"/>
        <end position="269"/>
    </location>
</feature>
<keyword evidence="2" id="KW-0472">Membrane</keyword>
<comment type="caution">
    <text evidence="3">The sequence shown here is derived from an EMBL/GenBank/DDBJ whole genome shotgun (WGS) entry which is preliminary data.</text>
</comment>
<dbReference type="NCBIfam" id="NF033745">
    <property type="entry name" value="class_C_sortase"/>
    <property type="match status" value="1"/>
</dbReference>
<dbReference type="Pfam" id="PF04203">
    <property type="entry name" value="Sortase"/>
    <property type="match status" value="1"/>
</dbReference>
<dbReference type="EMBL" id="JAOQJQ010000001">
    <property type="protein sequence ID" value="MCU6761429.1"/>
    <property type="molecule type" value="Genomic_DNA"/>
</dbReference>
<dbReference type="Proteomes" id="UP001652442">
    <property type="component" value="Unassembled WGS sequence"/>
</dbReference>
<proteinExistence type="predicted"/>